<sequence>MNAVGMPEPFSTKPRLWVETLWLLESLTADEPLREIPLHRGLNLIVSPPGKGSSGHGVGKTAFCQLLRFALDDPLWSEGSALRDELLQSEDLKEGAVAARVHIGGEVWTVLKPWRHQKMYRASRHADWRQLAAGNAENEYHAYQNALRQHFVETLPVQELPGSGQPIEWHHILAWCSRDQNARYQHYFQWRAEGVRFSLPAKSPLALIQIVLGMLHDATTLRDLDSAAKAVETHKARLEQLREEPTRLLNHVRRQLANRLEAPINTPFRQEGLIEHPNLIGIARQRHEAYQQELRSIEEERKALVHERQSLLEKRAPLKGNLDVIANEIAQVEALIAGDIERLEALQNEAASLQKNLSKHCDAGNRLLKECHYVTQRIELVQIDRKQRTLSYQQNKESLERSLVALRRRRNGLIDEMAPLDKALAAIDGRSADMDQRYAQAMVADQLLTEAIESYEYYESLASGKSQSTEMDALQRKLDEHRRRCNQLKLQLEQQRQMVAGRRQAISDAMMAVARSLPSFTWGVFNDQEEHRNHPFRMGPRHSTTYKVLEILAGDVACLLDSTQEQSFHPGFLLHDSPREAEMSEDILWALLEHVAKKGGDSLQYIVTTSTEPPESLQIYERHRLSTESVDGLLFRKRLGAEQATMA</sequence>
<feature type="coiled-coil region" evidence="1">
    <location>
        <begin position="464"/>
        <end position="498"/>
    </location>
</feature>
<organism evidence="2 3">
    <name type="scientific">Ectopseudomonas oleovorans</name>
    <name type="common">Pseudomonas oleovorans</name>
    <dbReference type="NCBI Taxonomy" id="301"/>
    <lineage>
        <taxon>Bacteria</taxon>
        <taxon>Pseudomonadati</taxon>
        <taxon>Pseudomonadota</taxon>
        <taxon>Gammaproteobacteria</taxon>
        <taxon>Pseudomonadales</taxon>
        <taxon>Pseudomonadaceae</taxon>
        <taxon>Ectopseudomonas</taxon>
    </lineage>
</organism>
<accession>A0A379JSF6</accession>
<evidence type="ECO:0000256" key="1">
    <source>
        <dbReference type="SAM" id="Coils"/>
    </source>
</evidence>
<name>A0A379JSF6_ECTOL</name>
<proteinExistence type="predicted"/>
<feature type="coiled-coil region" evidence="1">
    <location>
        <begin position="280"/>
        <end position="363"/>
    </location>
</feature>
<gene>
    <name evidence="2" type="ORF">NCTC10692_01722</name>
</gene>
<protein>
    <submittedName>
        <fullName evidence="2">ATPase involved in DNA repair</fullName>
    </submittedName>
</protein>
<dbReference type="RefSeq" id="WP_074856700.1">
    <property type="nucleotide sequence ID" value="NZ_FNZC01000014.1"/>
</dbReference>
<dbReference type="EMBL" id="UGUV01000002">
    <property type="protein sequence ID" value="SUD51274.1"/>
    <property type="molecule type" value="Genomic_DNA"/>
</dbReference>
<dbReference type="AlphaFoldDB" id="A0A379JSF6"/>
<dbReference type="Proteomes" id="UP000255303">
    <property type="component" value="Unassembled WGS sequence"/>
</dbReference>
<keyword evidence="1" id="KW-0175">Coiled coil</keyword>
<evidence type="ECO:0000313" key="2">
    <source>
        <dbReference type="EMBL" id="SUD51274.1"/>
    </source>
</evidence>
<evidence type="ECO:0000313" key="3">
    <source>
        <dbReference type="Proteomes" id="UP000255303"/>
    </source>
</evidence>
<reference evidence="2 3" key="1">
    <citation type="submission" date="2018-06" db="EMBL/GenBank/DDBJ databases">
        <authorList>
            <consortium name="Pathogen Informatics"/>
            <person name="Doyle S."/>
        </authorList>
    </citation>
    <scope>NUCLEOTIDE SEQUENCE [LARGE SCALE GENOMIC DNA]</scope>
    <source>
        <strain evidence="2 3">NCTC10692</strain>
    </source>
</reference>